<dbReference type="GO" id="GO:0003723">
    <property type="term" value="F:RNA binding"/>
    <property type="evidence" value="ECO:0007669"/>
    <property type="project" value="UniProtKB-UniRule"/>
</dbReference>
<dbReference type="InterPro" id="IPR007201">
    <property type="entry name" value="Mei2-like_Rrm_C"/>
</dbReference>
<feature type="compositionally biased region" description="Polar residues" evidence="2">
    <location>
        <begin position="494"/>
        <end position="507"/>
    </location>
</feature>
<protein>
    <recommendedName>
        <fullName evidence="3">RRM domain-containing protein</fullName>
    </recommendedName>
</protein>
<reference evidence="4" key="1">
    <citation type="submission" date="2021-01" db="EMBL/GenBank/DDBJ databases">
        <authorList>
            <person name="Corre E."/>
            <person name="Pelletier E."/>
            <person name="Niang G."/>
            <person name="Scheremetjew M."/>
            <person name="Finn R."/>
            <person name="Kale V."/>
            <person name="Holt S."/>
            <person name="Cochrane G."/>
            <person name="Meng A."/>
            <person name="Brown T."/>
            <person name="Cohen L."/>
        </authorList>
    </citation>
    <scope>NUCLEOTIDE SEQUENCE</scope>
    <source>
        <strain evidence="4">Pbaha01</strain>
    </source>
</reference>
<name>A0A7S0BC17_9DINO</name>
<sequence>MVKAGNATTSAGCAAGLDQSPAKKGNGRQHEDLQEKYHCLETMPLDEVTTMMIRNVPRKYSEEALMYELQVCVSPGSYNFVYLPWDARRSSNVGYAFVNFLDASTAQMFCQRLDGKPWRLVQCPKEIRIVPAHVQGIALNLVHYIGSSVIENCHAHAPMVVHNGKRISFKEAVDMYCTPELIQRHCKSVEAFQAKMDGAKKKLQAEELRTPLSFPGAGSAGSSTDRFRDSEESRHLRGFRSAGTMGSADARFTGSEEPRPPRVFCKSTGTMGSTDTRFPDAEEFLPQWNFKSTGTVDTRWSDHEAGLHSLGWQSQARSDSDFSEGADAVFESEGSRVFSYCDYSERSAAGRGIQPAVAQQVAGDQAFAYNGHAEMSVPAQNAQPPIHQQFARDQAFPHAGHFARSAPVQQFQPTAPQQAARDQAFLYRDCSEKGAAGRSVHPNVQQQVAGNQAFLRGSHSEKGVPGRSAQPDLHERAVRVEALLRECRSERSAPGQSFQPATQQQAAGDQAFQYNRFEKSIPGQSARPAINPQAAGNQGSTPRSRQSTIGQSVPAANWVSDPKRTPHASIDKVLGSRSYQAAWAKLNEQLMAFEATQHQ</sequence>
<organism evidence="4">
    <name type="scientific">Pyrodinium bahamense</name>
    <dbReference type="NCBI Taxonomy" id="73915"/>
    <lineage>
        <taxon>Eukaryota</taxon>
        <taxon>Sar</taxon>
        <taxon>Alveolata</taxon>
        <taxon>Dinophyceae</taxon>
        <taxon>Gonyaulacales</taxon>
        <taxon>Pyrocystaceae</taxon>
        <taxon>Pyrodinium</taxon>
    </lineage>
</organism>
<feature type="region of interest" description="Disordered" evidence="2">
    <location>
        <begin position="212"/>
        <end position="271"/>
    </location>
</feature>
<evidence type="ECO:0000256" key="2">
    <source>
        <dbReference type="SAM" id="MobiDB-lite"/>
    </source>
</evidence>
<evidence type="ECO:0000256" key="1">
    <source>
        <dbReference type="PROSITE-ProRule" id="PRU00176"/>
    </source>
</evidence>
<dbReference type="InterPro" id="IPR035979">
    <property type="entry name" value="RBD_domain_sf"/>
</dbReference>
<keyword evidence="1" id="KW-0694">RNA-binding</keyword>
<dbReference type="InterPro" id="IPR000504">
    <property type="entry name" value="RRM_dom"/>
</dbReference>
<dbReference type="InterPro" id="IPR012677">
    <property type="entry name" value="Nucleotide-bd_a/b_plait_sf"/>
</dbReference>
<evidence type="ECO:0000313" key="4">
    <source>
        <dbReference type="EMBL" id="CAD8389801.1"/>
    </source>
</evidence>
<feature type="domain" description="RRM" evidence="3">
    <location>
        <begin position="49"/>
        <end position="134"/>
    </location>
</feature>
<feature type="region of interest" description="Disordered" evidence="2">
    <location>
        <begin position="523"/>
        <end position="565"/>
    </location>
</feature>
<accession>A0A7S0BC17</accession>
<feature type="compositionally biased region" description="Polar residues" evidence="2">
    <location>
        <begin position="534"/>
        <end position="551"/>
    </location>
</feature>
<gene>
    <name evidence="4" type="ORF">PBAH0796_LOCUS33210</name>
</gene>
<dbReference type="EMBL" id="HBEG01054500">
    <property type="protein sequence ID" value="CAD8389801.1"/>
    <property type="molecule type" value="Transcribed_RNA"/>
</dbReference>
<evidence type="ECO:0000259" key="3">
    <source>
        <dbReference type="PROSITE" id="PS50102"/>
    </source>
</evidence>
<feature type="compositionally biased region" description="Basic and acidic residues" evidence="2">
    <location>
        <begin position="225"/>
        <end position="235"/>
    </location>
</feature>
<feature type="region of interest" description="Disordered" evidence="2">
    <location>
        <begin position="488"/>
        <end position="508"/>
    </location>
</feature>
<dbReference type="PROSITE" id="PS50102">
    <property type="entry name" value="RRM"/>
    <property type="match status" value="1"/>
</dbReference>
<dbReference type="SUPFAM" id="SSF54928">
    <property type="entry name" value="RNA-binding domain, RBD"/>
    <property type="match status" value="1"/>
</dbReference>
<dbReference type="Gene3D" id="3.30.70.330">
    <property type="match status" value="1"/>
</dbReference>
<dbReference type="Pfam" id="PF04059">
    <property type="entry name" value="RRM_2"/>
    <property type="match status" value="1"/>
</dbReference>
<proteinExistence type="predicted"/>
<dbReference type="AlphaFoldDB" id="A0A7S0BC17"/>